<reference evidence="2 3" key="1">
    <citation type="submission" date="2021-12" db="EMBL/GenBank/DDBJ databases">
        <title>Discovery of the Pendulisporaceae a myxobacterial family with distinct sporulation behavior and unique specialized metabolism.</title>
        <authorList>
            <person name="Garcia R."/>
            <person name="Popoff A."/>
            <person name="Bader C.D."/>
            <person name="Loehr J."/>
            <person name="Walesch S."/>
            <person name="Walt C."/>
            <person name="Boldt J."/>
            <person name="Bunk B."/>
            <person name="Haeckl F.J.F.P.J."/>
            <person name="Gunesch A.P."/>
            <person name="Birkelbach J."/>
            <person name="Nuebel U."/>
            <person name="Pietschmann T."/>
            <person name="Bach T."/>
            <person name="Mueller R."/>
        </authorList>
    </citation>
    <scope>NUCLEOTIDE SEQUENCE [LARGE SCALE GENOMIC DNA]</scope>
    <source>
        <strain evidence="2 3">MSr12523</strain>
    </source>
</reference>
<dbReference type="Gene3D" id="3.40.50.720">
    <property type="entry name" value="NAD(P)-binding Rossmann-like Domain"/>
    <property type="match status" value="1"/>
</dbReference>
<dbReference type="SUPFAM" id="SSF51735">
    <property type="entry name" value="NAD(P)-binding Rossmann-fold domains"/>
    <property type="match status" value="1"/>
</dbReference>
<gene>
    <name evidence="2" type="ORF">LZC95_50645</name>
</gene>
<dbReference type="EMBL" id="CP089982">
    <property type="protein sequence ID" value="WXA94666.1"/>
    <property type="molecule type" value="Genomic_DNA"/>
</dbReference>
<evidence type="ECO:0000313" key="2">
    <source>
        <dbReference type="EMBL" id="WXA94666.1"/>
    </source>
</evidence>
<dbReference type="InterPro" id="IPR036291">
    <property type="entry name" value="NAD(P)-bd_dom_sf"/>
</dbReference>
<keyword evidence="3" id="KW-1185">Reference proteome</keyword>
<evidence type="ECO:0000256" key="1">
    <source>
        <dbReference type="ARBA" id="ARBA00006484"/>
    </source>
</evidence>
<dbReference type="RefSeq" id="WP_394845277.1">
    <property type="nucleotide sequence ID" value="NZ_CP089982.1"/>
</dbReference>
<organism evidence="2 3">
    <name type="scientific">Pendulispora brunnea</name>
    <dbReference type="NCBI Taxonomy" id="2905690"/>
    <lineage>
        <taxon>Bacteria</taxon>
        <taxon>Pseudomonadati</taxon>
        <taxon>Myxococcota</taxon>
        <taxon>Myxococcia</taxon>
        <taxon>Myxococcales</taxon>
        <taxon>Sorangiineae</taxon>
        <taxon>Pendulisporaceae</taxon>
        <taxon>Pendulispora</taxon>
    </lineage>
</organism>
<name>A0ABZ2K7K4_9BACT</name>
<dbReference type="PANTHER" id="PTHR43943">
    <property type="entry name" value="DEHYDROGENASE/REDUCTASE (SDR FAMILY) MEMBER 4"/>
    <property type="match status" value="1"/>
</dbReference>
<sequence length="250" mass="25787">MDKLKGKIAVVTGGNSGVGLATAQRFAADGAHVFVLVRRQSETDNVVRKIGQNVPGSVTGVEGDVANVADLDRLYEAVRGKGPIDILFANAALGEFAPVTGVSEAHFDKAMGLNVKGLVFTVEKALPLFRDGGSIILNASPGVGDGVPAFSMYGAVKSALRSFARCWTADLSHRQIRVNVVSPRPHEAYGLQGIGQMDVFADQASLMAGLPPGKAGISAGIANIAAVLASDESSFITGLEVFVDGGPALN</sequence>
<dbReference type="PANTHER" id="PTHR43943:SF2">
    <property type="entry name" value="DEHYDROGENASE_REDUCTASE 4"/>
    <property type="match status" value="1"/>
</dbReference>
<evidence type="ECO:0000313" key="3">
    <source>
        <dbReference type="Proteomes" id="UP001379533"/>
    </source>
</evidence>
<protein>
    <submittedName>
        <fullName evidence="2">SDR family oxidoreductase</fullName>
    </submittedName>
</protein>
<dbReference type="Proteomes" id="UP001379533">
    <property type="component" value="Chromosome"/>
</dbReference>
<dbReference type="InterPro" id="IPR002347">
    <property type="entry name" value="SDR_fam"/>
</dbReference>
<proteinExistence type="inferred from homology"/>
<dbReference type="Pfam" id="PF13561">
    <property type="entry name" value="adh_short_C2"/>
    <property type="match status" value="1"/>
</dbReference>
<dbReference type="PRINTS" id="PR00081">
    <property type="entry name" value="GDHRDH"/>
</dbReference>
<accession>A0ABZ2K7K4</accession>
<dbReference type="CDD" id="cd05233">
    <property type="entry name" value="SDR_c"/>
    <property type="match status" value="1"/>
</dbReference>
<comment type="similarity">
    <text evidence="1">Belongs to the short-chain dehydrogenases/reductases (SDR) family.</text>
</comment>